<feature type="region of interest" description="Disordered" evidence="1">
    <location>
        <begin position="541"/>
        <end position="755"/>
    </location>
</feature>
<feature type="compositionally biased region" description="Basic and acidic residues" evidence="1">
    <location>
        <begin position="223"/>
        <end position="234"/>
    </location>
</feature>
<feature type="region of interest" description="Disordered" evidence="1">
    <location>
        <begin position="310"/>
        <end position="523"/>
    </location>
</feature>
<keyword evidence="2" id="KW-0812">Transmembrane</keyword>
<proteinExistence type="predicted"/>
<dbReference type="GeneID" id="16605937"/>
<evidence type="ECO:0000256" key="2">
    <source>
        <dbReference type="SAM" id="Phobius"/>
    </source>
</evidence>
<feature type="compositionally biased region" description="Low complexity" evidence="1">
    <location>
        <begin position="188"/>
        <end position="203"/>
    </location>
</feature>
<feature type="compositionally biased region" description="Acidic residues" evidence="1">
    <location>
        <begin position="454"/>
        <end position="466"/>
    </location>
</feature>
<organism evidence="3 4">
    <name type="scientific">Pandoravirus salinus</name>
    <dbReference type="NCBI Taxonomy" id="1349410"/>
    <lineage>
        <taxon>Viruses</taxon>
        <taxon>Pandoravirus</taxon>
    </lineage>
</organism>
<dbReference type="Proteomes" id="UP000204584">
    <property type="component" value="Segment"/>
</dbReference>
<feature type="compositionally biased region" description="Basic and acidic residues" evidence="1">
    <location>
        <begin position="433"/>
        <end position="450"/>
    </location>
</feature>
<feature type="compositionally biased region" description="Basic and acidic residues" evidence="1">
    <location>
        <begin position="313"/>
        <end position="363"/>
    </location>
</feature>
<feature type="transmembrane region" description="Helical" evidence="2">
    <location>
        <begin position="32"/>
        <end position="54"/>
    </location>
</feature>
<sequence>MGSDANHGPTASVAKKRRRRAPAAPRARAPNMVGAMAMITLLAVVLVMVVIYFVRRLANVERVVKRTVAEVRHQVTPDDLHTAFGQWVEANPGAVTTACAPYINRSVAVAASAMRVHAPAPQHSELREAPSSSSVQPPPRPHGPASAAPPPQFAPAQPTSYPPHIQQGMPAHAPRLPTGAAPRPTYPPVQTQPLQPRQQQQQQCDPADGPVGAQERWAGSHALDPRAHRREESPRQPPPMQPVPSAVPVAQPARVILPQAGAIRAPPLPPTLAPRQQEESPILRVPPPRMRCHGDVCVIVEDQVADVAGDPHGGFDDYHADTRDGTHRGDPDRPVCLSSDRDSPSLPDDSSHRLSDDHDRSLSDESDVEDGDHHEDGDQRCSTQVVKGQSGRALHVSRSHLDRCVQDTLDAISHASNEEEEDDDEDDEDDIDGPQKGREWRGNDRGHCETGENQSDDQSDDDDDEADRVLEDRMATASDCGAMRAAYADDPWSMPDGTQFLVNHGDESEGDDQDDGRALVDGRGWYDHETPSLFIVLGAPTNGLGAPFDPMGRARITPLEDEDEDDVRADDQDDFLDDDSDSDDGSDEALHGATDHIDAGPAWSVPTNAGATGADAASTHESDGDADSTDAIAVETAVGPAADDHQHPTEAADDTRADITSENAPCEKDTAQEDYSSVCALGAATDSASAERDCDINGCGDDDDNDDNGDIAEQEKDSDNGASSPGVARDDSMDGDVDIDAPVADDEEEHARDAD</sequence>
<keyword evidence="2" id="KW-1133">Transmembrane helix</keyword>
<accession>S4W1W8</accession>
<protein>
    <submittedName>
        <fullName evidence="3">Uncharacterized protein</fullName>
    </submittedName>
</protein>
<feature type="compositionally biased region" description="Acidic residues" evidence="1">
    <location>
        <begin position="700"/>
        <end position="712"/>
    </location>
</feature>
<gene>
    <name evidence="3" type="ORF">psal_cds_423</name>
</gene>
<name>S4W1W8_9VIRU</name>
<dbReference type="EMBL" id="KC977571">
    <property type="protein sequence ID" value="AGO84150.1"/>
    <property type="molecule type" value="Genomic_DNA"/>
</dbReference>
<reference evidence="3 4" key="1">
    <citation type="journal article" date="2013" name="Science">
        <title>Pandoraviruses: amoeba viruses with genomes up to 2.5 Mb reaching that of parasitic eukaryotes.</title>
        <authorList>
            <person name="Philippe N."/>
            <person name="Legendre M."/>
            <person name="Doutre G."/>
            <person name="Coute Y."/>
            <person name="Poirot O."/>
            <person name="Lescot M."/>
            <person name="Arslan D."/>
            <person name="Seltzer V."/>
            <person name="Bertaux L."/>
            <person name="Bruley C."/>
            <person name="Garin J."/>
            <person name="Claverie J.M."/>
            <person name="Abergel C."/>
        </authorList>
    </citation>
    <scope>NUCLEOTIDE SEQUENCE [LARGE SCALE GENOMIC DNA]</scope>
</reference>
<evidence type="ECO:0000256" key="1">
    <source>
        <dbReference type="SAM" id="MobiDB-lite"/>
    </source>
</evidence>
<feature type="region of interest" description="Disordered" evidence="1">
    <location>
        <begin position="266"/>
        <end position="289"/>
    </location>
</feature>
<feature type="region of interest" description="Disordered" evidence="1">
    <location>
        <begin position="118"/>
        <end position="246"/>
    </location>
</feature>
<feature type="compositionally biased region" description="Acidic residues" evidence="1">
    <location>
        <begin position="418"/>
        <end position="432"/>
    </location>
</feature>
<feature type="region of interest" description="Disordered" evidence="1">
    <location>
        <begin position="1"/>
        <end position="27"/>
    </location>
</feature>
<keyword evidence="4" id="KW-1185">Reference proteome</keyword>
<dbReference type="RefSeq" id="YP_008437219.1">
    <property type="nucleotide sequence ID" value="NC_022098.1"/>
</dbReference>
<evidence type="ECO:0000313" key="3">
    <source>
        <dbReference type="EMBL" id="AGO84150.1"/>
    </source>
</evidence>
<feature type="compositionally biased region" description="Basic and acidic residues" evidence="1">
    <location>
        <begin position="642"/>
        <end position="671"/>
    </location>
</feature>
<feature type="compositionally biased region" description="Acidic residues" evidence="1">
    <location>
        <begin position="733"/>
        <end position="748"/>
    </location>
</feature>
<feature type="compositionally biased region" description="Pro residues" evidence="1">
    <location>
        <begin position="136"/>
        <end position="153"/>
    </location>
</feature>
<dbReference type="KEGG" id="vg:16605937"/>
<feature type="compositionally biased region" description="Acidic residues" evidence="1">
    <location>
        <begin position="559"/>
        <end position="587"/>
    </location>
</feature>
<evidence type="ECO:0000313" key="4">
    <source>
        <dbReference type="Proteomes" id="UP000204584"/>
    </source>
</evidence>
<keyword evidence="2" id="KW-0472">Membrane</keyword>
<feature type="compositionally biased region" description="Basic and acidic residues" evidence="1">
    <location>
        <begin position="588"/>
        <end position="598"/>
    </location>
</feature>